<organism evidence="1 2">
    <name type="scientific">Symbiodinium natans</name>
    <dbReference type="NCBI Taxonomy" id="878477"/>
    <lineage>
        <taxon>Eukaryota</taxon>
        <taxon>Sar</taxon>
        <taxon>Alveolata</taxon>
        <taxon>Dinophyceae</taxon>
        <taxon>Suessiales</taxon>
        <taxon>Symbiodiniaceae</taxon>
        <taxon>Symbiodinium</taxon>
    </lineage>
</organism>
<evidence type="ECO:0000313" key="1">
    <source>
        <dbReference type="EMBL" id="CAE7256046.1"/>
    </source>
</evidence>
<proteinExistence type="predicted"/>
<evidence type="ECO:0000313" key="2">
    <source>
        <dbReference type="Proteomes" id="UP000604046"/>
    </source>
</evidence>
<reference evidence="1" key="1">
    <citation type="submission" date="2021-02" db="EMBL/GenBank/DDBJ databases">
        <authorList>
            <person name="Dougan E. K."/>
            <person name="Rhodes N."/>
            <person name="Thang M."/>
            <person name="Chan C."/>
        </authorList>
    </citation>
    <scope>NUCLEOTIDE SEQUENCE</scope>
</reference>
<keyword evidence="2" id="KW-1185">Reference proteome</keyword>
<dbReference type="Proteomes" id="UP000604046">
    <property type="component" value="Unassembled WGS sequence"/>
</dbReference>
<comment type="caution">
    <text evidence="1">The sequence shown here is derived from an EMBL/GenBank/DDBJ whole genome shotgun (WGS) entry which is preliminary data.</text>
</comment>
<sequence>HVAQVAELGRRVSSRGQKEPLCDPLMLLRGLAACDPCDQPVMMIFGAGETYTLDGNRATEDATSWRWHPELHSREASLTKKYGFFGRLSQRSPGGEPVAIWRLGAADLDGYLVCAFWCVLRYPCCSHA</sequence>
<dbReference type="AlphaFoldDB" id="A0A812M1C7"/>
<dbReference type="EMBL" id="CAJNDS010001340">
    <property type="protein sequence ID" value="CAE7256046.1"/>
    <property type="molecule type" value="Genomic_DNA"/>
</dbReference>
<dbReference type="OrthoDB" id="446100at2759"/>
<name>A0A812M1C7_9DINO</name>
<gene>
    <name evidence="1" type="ORF">SNAT2548_LOCUS13098</name>
</gene>
<accession>A0A812M1C7</accession>
<feature type="non-terminal residue" evidence="1">
    <location>
        <position position="128"/>
    </location>
</feature>
<protein>
    <submittedName>
        <fullName evidence="1">Uncharacterized protein</fullName>
    </submittedName>
</protein>